<dbReference type="Pfam" id="PF04892">
    <property type="entry name" value="VanZ"/>
    <property type="match status" value="1"/>
</dbReference>
<dbReference type="Proteomes" id="UP000006094">
    <property type="component" value="Chromosome"/>
</dbReference>
<dbReference type="PANTHER" id="PTHR36834:SF2">
    <property type="entry name" value="MEMBRANE PROTEIN"/>
    <property type="match status" value="1"/>
</dbReference>
<dbReference type="PATRIC" id="fig|1128398.3.peg.2874"/>
<accession>K0B3Q4</accession>
<dbReference type="InterPro" id="IPR053150">
    <property type="entry name" value="Teicoplanin_resist-assoc"/>
</dbReference>
<dbReference type="AlphaFoldDB" id="K0B3Q4"/>
<feature type="transmembrane region" description="Helical" evidence="1">
    <location>
        <begin position="72"/>
        <end position="91"/>
    </location>
</feature>
<dbReference type="eggNOG" id="COG4767">
    <property type="taxonomic scope" value="Bacteria"/>
</dbReference>
<keyword evidence="1" id="KW-0472">Membrane</keyword>
<evidence type="ECO:0000313" key="3">
    <source>
        <dbReference type="EMBL" id="AFS79777.1"/>
    </source>
</evidence>
<dbReference type="InterPro" id="IPR006976">
    <property type="entry name" value="VanZ-like"/>
</dbReference>
<name>K0B3Q4_GOTA9</name>
<dbReference type="NCBIfam" id="NF037970">
    <property type="entry name" value="vanZ_1"/>
    <property type="match status" value="1"/>
</dbReference>
<feature type="transmembrane region" description="Helical" evidence="1">
    <location>
        <begin position="103"/>
        <end position="120"/>
    </location>
</feature>
<feature type="domain" description="VanZ-like" evidence="2">
    <location>
        <begin position="13"/>
        <end position="120"/>
    </location>
</feature>
<dbReference type="KEGG" id="cad:Curi_c27840"/>
<gene>
    <name evidence="3" type="ordered locus">Curi_c27840</name>
</gene>
<evidence type="ECO:0000256" key="1">
    <source>
        <dbReference type="SAM" id="Phobius"/>
    </source>
</evidence>
<feature type="transmembrane region" description="Helical" evidence="1">
    <location>
        <begin position="7"/>
        <end position="24"/>
    </location>
</feature>
<keyword evidence="1" id="KW-1133">Transmembrane helix</keyword>
<reference evidence="3 4" key="1">
    <citation type="journal article" date="2012" name="PLoS ONE">
        <title>The purine-utilizing bacterium Clostridium acidurici 9a: a genome-guided metabolic reconsideration.</title>
        <authorList>
            <person name="Hartwich K."/>
            <person name="Poehlein A."/>
            <person name="Daniel R."/>
        </authorList>
    </citation>
    <scope>NUCLEOTIDE SEQUENCE [LARGE SCALE GENOMIC DNA]</scope>
    <source>
        <strain evidence="4">ATCC 7906 / DSM 604 / BCRC 14475 / CIP 104303 / KCTC 5404 / NCIMB 10678 / 9a</strain>
    </source>
</reference>
<feature type="transmembrane region" description="Helical" evidence="1">
    <location>
        <begin position="44"/>
        <end position="65"/>
    </location>
</feature>
<sequence>MPKCRYHLGYFFILYLNITLKITLRFNNPIFNPNINLIPLKYGFGIENILNIVLFMPLGFLLPILWEKYRNFWSTFYYGLFFSLFIEIGQLFVRNRATDINDLIMNTIGAIVGWVIFNALRKVSRKFSTKTAINISSNDTLAIKLESCVYVVITIICLF</sequence>
<dbReference type="OrthoDB" id="9805025at2"/>
<dbReference type="RefSeq" id="WP_014968911.1">
    <property type="nucleotide sequence ID" value="NC_018664.1"/>
</dbReference>
<proteinExistence type="predicted"/>
<organism evidence="3 4">
    <name type="scientific">Gottschalkia acidurici (strain ATCC 7906 / DSM 604 / BCRC 14475 / CIP 104303 / KCTC 5404 / NCIMB 10678 / 9a)</name>
    <name type="common">Clostridium acidurici</name>
    <dbReference type="NCBI Taxonomy" id="1128398"/>
    <lineage>
        <taxon>Bacteria</taxon>
        <taxon>Bacillati</taxon>
        <taxon>Bacillota</taxon>
        <taxon>Tissierellia</taxon>
        <taxon>Tissierellales</taxon>
        <taxon>Gottschalkiaceae</taxon>
        <taxon>Gottschalkia</taxon>
    </lineage>
</organism>
<dbReference type="PANTHER" id="PTHR36834">
    <property type="entry name" value="MEMBRANE PROTEIN-RELATED"/>
    <property type="match status" value="1"/>
</dbReference>
<evidence type="ECO:0000259" key="2">
    <source>
        <dbReference type="Pfam" id="PF04892"/>
    </source>
</evidence>
<evidence type="ECO:0000313" key="4">
    <source>
        <dbReference type="Proteomes" id="UP000006094"/>
    </source>
</evidence>
<keyword evidence="4" id="KW-1185">Reference proteome</keyword>
<dbReference type="STRING" id="1128398.Curi_c27840"/>
<dbReference type="EMBL" id="CP003326">
    <property type="protein sequence ID" value="AFS79777.1"/>
    <property type="molecule type" value="Genomic_DNA"/>
</dbReference>
<keyword evidence="1" id="KW-0812">Transmembrane</keyword>
<protein>
    <submittedName>
        <fullName evidence="3">VanZ-like protein</fullName>
    </submittedName>
</protein>
<dbReference type="HOGENOM" id="CLU_077618_6_0_9"/>